<feature type="transmembrane region" description="Helical" evidence="12">
    <location>
        <begin position="6"/>
        <end position="28"/>
    </location>
</feature>
<evidence type="ECO:0000256" key="5">
    <source>
        <dbReference type="ARBA" id="ARBA00022448"/>
    </source>
</evidence>
<comment type="catalytic activity">
    <reaction evidence="11">
        <text>a ubiquinone + NADH + 5 H(+)(in) = a ubiquinol + NAD(+) + 4 H(+)(out)</text>
        <dbReference type="Rhea" id="RHEA:29091"/>
        <dbReference type="Rhea" id="RHEA-COMP:9565"/>
        <dbReference type="Rhea" id="RHEA-COMP:9566"/>
        <dbReference type="ChEBI" id="CHEBI:15378"/>
        <dbReference type="ChEBI" id="CHEBI:16389"/>
        <dbReference type="ChEBI" id="CHEBI:17976"/>
        <dbReference type="ChEBI" id="CHEBI:57540"/>
        <dbReference type="ChEBI" id="CHEBI:57945"/>
        <dbReference type="EC" id="7.1.1.2"/>
    </reaction>
</comment>
<keyword evidence="11 13" id="KW-0496">Mitochondrion</keyword>
<dbReference type="EC" id="7.1.1.2" evidence="11"/>
<dbReference type="PROSITE" id="PS00668">
    <property type="entry name" value="COMPLEX1_ND1_2"/>
    <property type="match status" value="1"/>
</dbReference>
<gene>
    <name evidence="13" type="primary">ND1</name>
</gene>
<dbReference type="InterPro" id="IPR001694">
    <property type="entry name" value="NADH_UbQ_OxRdtase_su1/FPO"/>
</dbReference>
<dbReference type="CTD" id="4535"/>
<evidence type="ECO:0000313" key="13">
    <source>
        <dbReference type="EMBL" id="AGA84611.1"/>
    </source>
</evidence>
<sequence>MVELIMMLVCYIVLVICVLVGVAFLTLLERKGLGYIQIRKGPNKVGYWGILQPFADAVSLFSKEGVYPTVSNFFPYYFCPVMGLFLAIGGWLVYPFFGLLVDFPLGVLFFLGVTALGVYSVMGSGWFSNSKYALLGCLRAVAQTISYEVCLAIVLLGMVFLVGGYDFMLFPLYQSFGWFLLLMSPLGLLWVVIMLAETNRTPFDFAEGESELVSGFNIEYGSGGFALIFMAEYASILLMSMVYSLLFLGGVNPLSVVFMSFVFIWVRGLLPRFRYDKLMNLAWSSMLPLSLNYLMLMGGFMLLV</sequence>
<comment type="similarity">
    <text evidence="3 10">Belongs to the complex I subunit 1 family.</text>
</comment>
<dbReference type="GO" id="GO:0008137">
    <property type="term" value="F:NADH dehydrogenase (ubiquinone) activity"/>
    <property type="evidence" value="ECO:0007669"/>
    <property type="project" value="UniProtKB-EC"/>
</dbReference>
<accession>R4IS16</accession>
<evidence type="ECO:0000256" key="1">
    <source>
        <dbReference type="ARBA" id="ARBA00003257"/>
    </source>
</evidence>
<evidence type="ECO:0000256" key="7">
    <source>
        <dbReference type="ARBA" id="ARBA00022989"/>
    </source>
</evidence>
<feature type="transmembrane region" description="Helical" evidence="12">
    <location>
        <begin position="176"/>
        <end position="196"/>
    </location>
</feature>
<dbReference type="GO" id="GO:0009060">
    <property type="term" value="P:aerobic respiration"/>
    <property type="evidence" value="ECO:0007669"/>
    <property type="project" value="TreeGrafter"/>
</dbReference>
<dbReference type="GO" id="GO:0005743">
    <property type="term" value="C:mitochondrial inner membrane"/>
    <property type="evidence" value="ECO:0007669"/>
    <property type="project" value="UniProtKB-SubCell"/>
</dbReference>
<keyword evidence="6 10" id="KW-0812">Transmembrane</keyword>
<proteinExistence type="inferred from homology"/>
<feature type="transmembrane region" description="Helical" evidence="12">
    <location>
        <begin position="217"/>
        <end position="236"/>
    </location>
</feature>
<keyword evidence="5" id="KW-0813">Transport</keyword>
<name>R4IS16_9MYRI</name>
<dbReference type="RefSeq" id="YP_008080994.1">
    <property type="nucleotide sequence ID" value="NC_021403.1"/>
</dbReference>
<evidence type="ECO:0000256" key="2">
    <source>
        <dbReference type="ARBA" id="ARBA00004225"/>
    </source>
</evidence>
<evidence type="ECO:0000256" key="9">
    <source>
        <dbReference type="ARBA" id="ARBA00023136"/>
    </source>
</evidence>
<evidence type="ECO:0000256" key="10">
    <source>
        <dbReference type="RuleBase" id="RU000471"/>
    </source>
</evidence>
<dbReference type="GeneID" id="15822523"/>
<dbReference type="AlphaFoldDB" id="R4IS16"/>
<dbReference type="PROSITE" id="PS00667">
    <property type="entry name" value="COMPLEX1_ND1_1"/>
    <property type="match status" value="1"/>
</dbReference>
<dbReference type="Pfam" id="PF00146">
    <property type="entry name" value="NADHdh"/>
    <property type="match status" value="1"/>
</dbReference>
<keyword evidence="9 12" id="KW-0472">Membrane</keyword>
<keyword evidence="10" id="KW-0520">NAD</keyword>
<feature type="transmembrane region" description="Helical" evidence="12">
    <location>
        <begin position="242"/>
        <end position="266"/>
    </location>
</feature>
<dbReference type="PANTHER" id="PTHR11432">
    <property type="entry name" value="NADH DEHYDROGENASE SUBUNIT 1"/>
    <property type="match status" value="1"/>
</dbReference>
<keyword evidence="8 11" id="KW-0830">Ubiquinone</keyword>
<geneLocation type="mitochondrion" evidence="13"/>
<comment type="subcellular location">
    <subcellularLocation>
        <location evidence="10">Mitochondrion inner membrane</location>
        <topology evidence="10">Multi-pass membrane protein</topology>
    </subcellularLocation>
    <subcellularLocation>
        <location evidence="2">Mitochondrion membrane</location>
        <topology evidence="2">Multi-pass membrane protein</topology>
    </subcellularLocation>
</comment>
<dbReference type="EMBL" id="KC155628">
    <property type="protein sequence ID" value="AGA84611.1"/>
    <property type="molecule type" value="Genomic_DNA"/>
</dbReference>
<feature type="transmembrane region" description="Helical" evidence="12">
    <location>
        <begin position="73"/>
        <end position="97"/>
    </location>
</feature>
<feature type="transmembrane region" description="Helical" evidence="12">
    <location>
        <begin position="103"/>
        <end position="128"/>
    </location>
</feature>
<protein>
    <recommendedName>
        <fullName evidence="4 11">NADH-ubiquinone oxidoreductase chain 1</fullName>
        <ecNumber evidence="11">7.1.1.2</ecNumber>
    </recommendedName>
</protein>
<dbReference type="InterPro" id="IPR018086">
    <property type="entry name" value="NADH_UbQ_OxRdtase_su1_CS"/>
</dbReference>
<evidence type="ECO:0000256" key="6">
    <source>
        <dbReference type="ARBA" id="ARBA00022692"/>
    </source>
</evidence>
<evidence type="ECO:0000256" key="8">
    <source>
        <dbReference type="ARBA" id="ARBA00023075"/>
    </source>
</evidence>
<evidence type="ECO:0000256" key="4">
    <source>
        <dbReference type="ARBA" id="ARBA00021009"/>
    </source>
</evidence>
<organism evidence="13">
    <name type="scientific">Cermatobius longicornis</name>
    <dbReference type="NCBI Taxonomy" id="1273176"/>
    <lineage>
        <taxon>Eukaryota</taxon>
        <taxon>Metazoa</taxon>
        <taxon>Ecdysozoa</taxon>
        <taxon>Arthropoda</taxon>
        <taxon>Myriapoda</taxon>
        <taxon>Chilopoda</taxon>
        <taxon>Pleurostigmophora</taxon>
        <taxon>Lithobiomorpha</taxon>
        <taxon>Henicopidae</taxon>
        <taxon>Henicopinae</taxon>
        <taxon>Henicopini</taxon>
        <taxon>Cermatobius</taxon>
    </lineage>
</organism>
<dbReference type="PANTHER" id="PTHR11432:SF3">
    <property type="entry name" value="NADH-UBIQUINONE OXIDOREDUCTASE CHAIN 1"/>
    <property type="match status" value="1"/>
</dbReference>
<feature type="transmembrane region" description="Helical" evidence="12">
    <location>
        <begin position="278"/>
        <end position="303"/>
    </location>
</feature>
<evidence type="ECO:0000256" key="3">
    <source>
        <dbReference type="ARBA" id="ARBA00010535"/>
    </source>
</evidence>
<feature type="transmembrane region" description="Helical" evidence="12">
    <location>
        <begin position="149"/>
        <end position="170"/>
    </location>
</feature>
<comment type="function">
    <text evidence="1">Core subunit of the mitochondrial membrane respiratory chain NADH dehydrogenase (Complex I) that is believed to belong to the minimal assembly required for catalysis. Complex I functions in the transfer of electrons from NADH to the respiratory chain. The immediate electron acceptor for the enzyme is believed to be ubiquinone.</text>
</comment>
<reference evidence="13" key="1">
    <citation type="journal article" date="2013" name="Mitochondrial DNA">
        <title>The complete mitochondrial genome of Cermatobius longicornis (Chilopoda: Lithobiomorpha: Henicopidae).</title>
        <authorList>
            <person name="Gai Y."/>
            <person name="Ma H."/>
            <person name="Sun X."/>
            <person name="Ma J."/>
            <person name="Li C."/>
            <person name="Yang Q."/>
        </authorList>
    </citation>
    <scope>NUCLEOTIDE SEQUENCE</scope>
</reference>
<keyword evidence="7 12" id="KW-1133">Transmembrane helix</keyword>
<dbReference type="GO" id="GO:0003954">
    <property type="term" value="F:NADH dehydrogenase activity"/>
    <property type="evidence" value="ECO:0007669"/>
    <property type="project" value="TreeGrafter"/>
</dbReference>
<dbReference type="HAMAP" id="MF_01350">
    <property type="entry name" value="NDH1_NuoH"/>
    <property type="match status" value="1"/>
</dbReference>
<evidence type="ECO:0000256" key="12">
    <source>
        <dbReference type="SAM" id="Phobius"/>
    </source>
</evidence>
<evidence type="ECO:0000256" key="11">
    <source>
        <dbReference type="RuleBase" id="RU000473"/>
    </source>
</evidence>